<protein>
    <recommendedName>
        <fullName evidence="3">Phenylalanyl-tRNA synthetase subunit beta</fullName>
    </recommendedName>
</protein>
<accession>A0A372LLB3</accession>
<evidence type="ECO:0000313" key="2">
    <source>
        <dbReference type="Proteomes" id="UP000264541"/>
    </source>
</evidence>
<dbReference type="EMBL" id="QVTE01000046">
    <property type="protein sequence ID" value="RFU67141.1"/>
    <property type="molecule type" value="Genomic_DNA"/>
</dbReference>
<organism evidence="1 2">
    <name type="scientific">Peribacillus saganii</name>
    <dbReference type="NCBI Taxonomy" id="2303992"/>
    <lineage>
        <taxon>Bacteria</taxon>
        <taxon>Bacillati</taxon>
        <taxon>Bacillota</taxon>
        <taxon>Bacilli</taxon>
        <taxon>Bacillales</taxon>
        <taxon>Bacillaceae</taxon>
        <taxon>Peribacillus</taxon>
    </lineage>
</organism>
<keyword evidence="2" id="KW-1185">Reference proteome</keyword>
<name>A0A372LLB3_9BACI</name>
<evidence type="ECO:0008006" key="3">
    <source>
        <dbReference type="Google" id="ProtNLM"/>
    </source>
</evidence>
<gene>
    <name evidence="1" type="ORF">D0469_15945</name>
</gene>
<dbReference type="AlphaFoldDB" id="A0A372LLB3"/>
<sequence>MKILLGFVIVIAGLGYGVYYYGTKIASDKLVDSVSQELESSGEMENIKQSVENDPELKQFVEEGKNVDESKLPFTTKEEATRVLVKKFGVNELQDIQQGVQSGTMTKDEVMQKAQSKLTEEEMLALKVIVYKELNK</sequence>
<dbReference type="OrthoDB" id="2427603at2"/>
<comment type="caution">
    <text evidence="1">The sequence shown here is derived from an EMBL/GenBank/DDBJ whole genome shotgun (WGS) entry which is preliminary data.</text>
</comment>
<reference evidence="1 2" key="1">
    <citation type="submission" date="2018-08" db="EMBL/GenBank/DDBJ databases">
        <title>Bacillus chawlae sp. nov., Bacillus glennii sp. nov., and Bacillus saganii sp. nov. Isolated from the Vehicle Assembly Building at Kennedy Space Center where the Viking Spacecraft were Assembled.</title>
        <authorList>
            <person name="Seuylemezian A."/>
            <person name="Vaishampayan P."/>
        </authorList>
    </citation>
    <scope>NUCLEOTIDE SEQUENCE [LARGE SCALE GENOMIC DNA]</scope>
    <source>
        <strain evidence="1 2">V47-23a</strain>
    </source>
</reference>
<dbReference type="Proteomes" id="UP000264541">
    <property type="component" value="Unassembled WGS sequence"/>
</dbReference>
<proteinExistence type="predicted"/>
<evidence type="ECO:0000313" key="1">
    <source>
        <dbReference type="EMBL" id="RFU67141.1"/>
    </source>
</evidence>